<evidence type="ECO:0000313" key="3">
    <source>
        <dbReference type="Proteomes" id="UP001596391"/>
    </source>
</evidence>
<dbReference type="Proteomes" id="UP001596391">
    <property type="component" value="Unassembled WGS sequence"/>
</dbReference>
<dbReference type="SUPFAM" id="SSF51011">
    <property type="entry name" value="Glycosyl hydrolase domain"/>
    <property type="match status" value="1"/>
</dbReference>
<dbReference type="InterPro" id="IPR013780">
    <property type="entry name" value="Glyco_hydro_b"/>
</dbReference>
<dbReference type="RefSeq" id="WP_263370991.1">
    <property type="nucleotide sequence ID" value="NZ_JAGSYD010000002.1"/>
</dbReference>
<accession>A0ABW1ZC83</accession>
<dbReference type="Pfam" id="PF21156">
    <property type="entry name" value="ISOA1-3_C"/>
    <property type="match status" value="1"/>
</dbReference>
<proteinExistence type="predicted"/>
<organism evidence="2 3">
    <name type="scientific">Granulicella cerasi</name>
    <dbReference type="NCBI Taxonomy" id="741063"/>
    <lineage>
        <taxon>Bacteria</taxon>
        <taxon>Pseudomonadati</taxon>
        <taxon>Acidobacteriota</taxon>
        <taxon>Terriglobia</taxon>
        <taxon>Terriglobales</taxon>
        <taxon>Acidobacteriaceae</taxon>
        <taxon>Granulicella</taxon>
    </lineage>
</organism>
<dbReference type="EMBL" id="JBHSWI010000001">
    <property type="protein sequence ID" value="MFC6647080.1"/>
    <property type="molecule type" value="Genomic_DNA"/>
</dbReference>
<evidence type="ECO:0000259" key="1">
    <source>
        <dbReference type="Pfam" id="PF21156"/>
    </source>
</evidence>
<dbReference type="InterPro" id="IPR048650">
    <property type="entry name" value="ISOA1-3-like_C"/>
</dbReference>
<keyword evidence="3" id="KW-1185">Reference proteome</keyword>
<feature type="domain" description="Isoamylase 1-3-like C-terminal" evidence="1">
    <location>
        <begin position="36"/>
        <end position="109"/>
    </location>
</feature>
<gene>
    <name evidence="2" type="ORF">ACFQBQ_16165</name>
</gene>
<dbReference type="Gene3D" id="2.60.40.1180">
    <property type="entry name" value="Golgi alpha-mannosidase II"/>
    <property type="match status" value="1"/>
</dbReference>
<name>A0ABW1ZC83_9BACT</name>
<reference evidence="3" key="1">
    <citation type="journal article" date="2019" name="Int. J. Syst. Evol. Microbiol.">
        <title>The Global Catalogue of Microorganisms (GCM) 10K type strain sequencing project: providing services to taxonomists for standard genome sequencing and annotation.</title>
        <authorList>
            <consortium name="The Broad Institute Genomics Platform"/>
            <consortium name="The Broad Institute Genome Sequencing Center for Infectious Disease"/>
            <person name="Wu L."/>
            <person name="Ma J."/>
        </authorList>
    </citation>
    <scope>NUCLEOTIDE SEQUENCE [LARGE SCALE GENOMIC DNA]</scope>
    <source>
        <strain evidence="3">CGMCC 1.16026</strain>
    </source>
</reference>
<sequence length="149" mass="17259">MRRFVSMLTRMRRRFGSTFRGHGLSLREMLEHSHIEWHGAKLYCPDFSDDSNTLAATVYAEDGLALHMMLNAFWQPLQFAIPPVPDATLHWFRVLDTFETTPECSLEDADKQIVGAEYLLQPRSIALLGIKSEKRQWPDLSFMARRTSE</sequence>
<evidence type="ECO:0000313" key="2">
    <source>
        <dbReference type="EMBL" id="MFC6647080.1"/>
    </source>
</evidence>
<protein>
    <recommendedName>
        <fullName evidence="1">Isoamylase 1-3-like C-terminal domain-containing protein</fullName>
    </recommendedName>
</protein>
<comment type="caution">
    <text evidence="2">The sequence shown here is derived from an EMBL/GenBank/DDBJ whole genome shotgun (WGS) entry which is preliminary data.</text>
</comment>